<dbReference type="InterPro" id="IPR036457">
    <property type="entry name" value="PPM-type-like_dom_sf"/>
</dbReference>
<evidence type="ECO:0000256" key="1">
    <source>
        <dbReference type="SAM" id="MobiDB-lite"/>
    </source>
</evidence>
<keyword evidence="2" id="KW-1133">Transmembrane helix</keyword>
<dbReference type="Gene3D" id="3.60.40.10">
    <property type="entry name" value="PPM-type phosphatase domain"/>
    <property type="match status" value="1"/>
</dbReference>
<evidence type="ECO:0000313" key="4">
    <source>
        <dbReference type="Proteomes" id="UP000308133"/>
    </source>
</evidence>
<feature type="region of interest" description="Disordered" evidence="1">
    <location>
        <begin position="75"/>
        <end position="132"/>
    </location>
</feature>
<organism evidence="3 4">
    <name type="scientific">Elsinoe australis</name>
    <dbReference type="NCBI Taxonomy" id="40998"/>
    <lineage>
        <taxon>Eukaryota</taxon>
        <taxon>Fungi</taxon>
        <taxon>Dikarya</taxon>
        <taxon>Ascomycota</taxon>
        <taxon>Pezizomycotina</taxon>
        <taxon>Dothideomycetes</taxon>
        <taxon>Dothideomycetidae</taxon>
        <taxon>Myriangiales</taxon>
        <taxon>Elsinoaceae</taxon>
        <taxon>Elsinoe</taxon>
    </lineage>
</organism>
<protein>
    <submittedName>
        <fullName evidence="3">Uncharacterized protein</fullName>
    </submittedName>
</protein>
<sequence>MSRLSKIHRLRLGTTPSSRHFHYNVGGSIRARNLPIEAQRNSHFRPFAVFVVTSTVIAVSAVAYTIKLNRSSVLDRKEDPTRASKDQKQRQTTEGSSDLSPPKLPVVEGSNKTFGRRKHRPGQWGLPDGPERFDMDATDDNVATYLARNALGGKDHDTISALLTLPLANARRFRDDLTITVVLLGDKTDTETKTSTDPSISPRRKILNRLNHS</sequence>
<evidence type="ECO:0000256" key="2">
    <source>
        <dbReference type="SAM" id="Phobius"/>
    </source>
</evidence>
<comment type="caution">
    <text evidence="3">The sequence shown here is derived from an EMBL/GenBank/DDBJ whole genome shotgun (WGS) entry which is preliminary data.</text>
</comment>
<dbReference type="EMBL" id="PTQR01000011">
    <property type="protein sequence ID" value="TKX26733.1"/>
    <property type="molecule type" value="Genomic_DNA"/>
</dbReference>
<keyword evidence="2" id="KW-0472">Membrane</keyword>
<feature type="compositionally biased region" description="Basic and acidic residues" evidence="1">
    <location>
        <begin position="75"/>
        <end position="91"/>
    </location>
</feature>
<dbReference type="Proteomes" id="UP000308133">
    <property type="component" value="Unassembled WGS sequence"/>
</dbReference>
<feature type="transmembrane region" description="Helical" evidence="2">
    <location>
        <begin position="47"/>
        <end position="66"/>
    </location>
</feature>
<reference evidence="3 4" key="1">
    <citation type="submission" date="2018-02" db="EMBL/GenBank/DDBJ databases">
        <title>Draft genome sequences of Elsinoe sp., causing black scab on jojoba.</title>
        <authorList>
            <person name="Stodart B."/>
            <person name="Jeffress S."/>
            <person name="Ash G."/>
            <person name="Arun Chinnappa K."/>
        </authorList>
    </citation>
    <scope>NUCLEOTIDE SEQUENCE [LARGE SCALE GENOMIC DNA]</scope>
    <source>
        <strain evidence="3 4">Hillstone_2</strain>
    </source>
</reference>
<gene>
    <name evidence="3" type="ORF">C1H76_0887</name>
</gene>
<name>A0A4U7B5S0_9PEZI</name>
<evidence type="ECO:0000313" key="3">
    <source>
        <dbReference type="EMBL" id="TKX26733.1"/>
    </source>
</evidence>
<dbReference type="AlphaFoldDB" id="A0A4U7B5S0"/>
<keyword evidence="2" id="KW-0812">Transmembrane</keyword>
<proteinExistence type="predicted"/>
<accession>A0A4U7B5S0</accession>